<dbReference type="Gene3D" id="3.30.830.10">
    <property type="entry name" value="Metalloenzyme, LuxS/M16 peptidase-like"/>
    <property type="match status" value="1"/>
</dbReference>
<sequence>SEAALAAFDAVICQVQEKGISADELEQLKVKWRSDYYATLESGRGNYLPKYGLMHLLACFTLFDDEPQLVNTILEGFLAVTPGQVHSVAKKYLRNEKRAIVFRIPAKTGSPAGVKEAA</sequence>
<dbReference type="InterPro" id="IPR011249">
    <property type="entry name" value="Metalloenz_LuxS/M16"/>
</dbReference>
<keyword evidence="2" id="KW-1185">Reference proteome</keyword>
<dbReference type="SUPFAM" id="SSF63411">
    <property type="entry name" value="LuxS/MPP-like metallohydrolase"/>
    <property type="match status" value="1"/>
</dbReference>
<evidence type="ECO:0000313" key="2">
    <source>
        <dbReference type="Proteomes" id="UP000567293"/>
    </source>
</evidence>
<dbReference type="Proteomes" id="UP000567293">
    <property type="component" value="Unassembled WGS sequence"/>
</dbReference>
<gene>
    <name evidence="1" type="ORF">HRJ53_24635</name>
</gene>
<accession>A0A7V8SZ83</accession>
<dbReference type="GO" id="GO:0046872">
    <property type="term" value="F:metal ion binding"/>
    <property type="evidence" value="ECO:0007669"/>
    <property type="project" value="InterPro"/>
</dbReference>
<organism evidence="1 2">
    <name type="scientific">Candidatus Acidiferrum panamense</name>
    <dbReference type="NCBI Taxonomy" id="2741543"/>
    <lineage>
        <taxon>Bacteria</taxon>
        <taxon>Pseudomonadati</taxon>
        <taxon>Acidobacteriota</taxon>
        <taxon>Terriglobia</taxon>
        <taxon>Candidatus Acidiferrales</taxon>
        <taxon>Candidatus Acidiferrum</taxon>
    </lineage>
</organism>
<dbReference type="AlphaFoldDB" id="A0A7V8SZ83"/>
<reference evidence="1" key="1">
    <citation type="submission" date="2020-06" db="EMBL/GenBank/DDBJ databases">
        <title>Legume-microbial interactions unlock mineral nutrients during tropical forest succession.</title>
        <authorList>
            <person name="Epihov D.Z."/>
        </authorList>
    </citation>
    <scope>NUCLEOTIDE SEQUENCE [LARGE SCALE GENOMIC DNA]</scope>
    <source>
        <strain evidence="1">Pan2503</strain>
    </source>
</reference>
<evidence type="ECO:0008006" key="3">
    <source>
        <dbReference type="Google" id="ProtNLM"/>
    </source>
</evidence>
<proteinExistence type="predicted"/>
<dbReference type="EMBL" id="JACDQQ010002383">
    <property type="protein sequence ID" value="MBA0088185.1"/>
    <property type="molecule type" value="Genomic_DNA"/>
</dbReference>
<protein>
    <recommendedName>
        <fullName evidence="3">Insulinase family protein</fullName>
    </recommendedName>
</protein>
<feature type="non-terminal residue" evidence="1">
    <location>
        <position position="1"/>
    </location>
</feature>
<comment type="caution">
    <text evidence="1">The sequence shown here is derived from an EMBL/GenBank/DDBJ whole genome shotgun (WGS) entry which is preliminary data.</text>
</comment>
<name>A0A7V8SZ83_9BACT</name>
<evidence type="ECO:0000313" key="1">
    <source>
        <dbReference type="EMBL" id="MBA0088185.1"/>
    </source>
</evidence>